<dbReference type="SUPFAM" id="SSF48498">
    <property type="entry name" value="Tetracyclin repressor-like, C-terminal domain"/>
    <property type="match status" value="1"/>
</dbReference>
<dbReference type="Pfam" id="PF14246">
    <property type="entry name" value="TetR_C_7"/>
    <property type="match status" value="1"/>
</dbReference>
<accession>A0A2Z6AWC9</accession>
<dbReference type="FunFam" id="1.10.10.60:FF:000141">
    <property type="entry name" value="TetR family transcriptional regulator"/>
    <property type="match status" value="1"/>
</dbReference>
<dbReference type="SUPFAM" id="SSF46689">
    <property type="entry name" value="Homeodomain-like"/>
    <property type="match status" value="1"/>
</dbReference>
<dbReference type="Pfam" id="PF00440">
    <property type="entry name" value="TetR_N"/>
    <property type="match status" value="1"/>
</dbReference>
<keyword evidence="1" id="KW-0805">Transcription regulation</keyword>
<proteinExistence type="predicted"/>
<evidence type="ECO:0000256" key="1">
    <source>
        <dbReference type="ARBA" id="ARBA00023015"/>
    </source>
</evidence>
<name>A0A2Z6AWC9_9BACT</name>
<keyword evidence="3" id="KW-0804">Transcription</keyword>
<dbReference type="OrthoDB" id="5365491at2"/>
<dbReference type="InterPro" id="IPR009057">
    <property type="entry name" value="Homeodomain-like_sf"/>
</dbReference>
<dbReference type="InterPro" id="IPR023772">
    <property type="entry name" value="DNA-bd_HTH_TetR-type_CS"/>
</dbReference>
<evidence type="ECO:0000313" key="7">
    <source>
        <dbReference type="Proteomes" id="UP000269883"/>
    </source>
</evidence>
<evidence type="ECO:0000256" key="4">
    <source>
        <dbReference type="PROSITE-ProRule" id="PRU00335"/>
    </source>
</evidence>
<gene>
    <name evidence="6" type="ORF">DFE_0794</name>
</gene>
<feature type="domain" description="HTH tetR-type" evidence="5">
    <location>
        <begin position="9"/>
        <end position="69"/>
    </location>
</feature>
<dbReference type="GO" id="GO:0003700">
    <property type="term" value="F:DNA-binding transcription factor activity"/>
    <property type="evidence" value="ECO:0007669"/>
    <property type="project" value="TreeGrafter"/>
</dbReference>
<dbReference type="InterPro" id="IPR001647">
    <property type="entry name" value="HTH_TetR"/>
</dbReference>
<feature type="DNA-binding region" description="H-T-H motif" evidence="4">
    <location>
        <begin position="32"/>
        <end position="51"/>
    </location>
</feature>
<evidence type="ECO:0000256" key="3">
    <source>
        <dbReference type="ARBA" id="ARBA00023163"/>
    </source>
</evidence>
<dbReference type="Proteomes" id="UP000269883">
    <property type="component" value="Chromosome"/>
</dbReference>
<keyword evidence="2 4" id="KW-0238">DNA-binding</keyword>
<dbReference type="EMBL" id="AP017378">
    <property type="protein sequence ID" value="BBD07520.1"/>
    <property type="molecule type" value="Genomic_DNA"/>
</dbReference>
<dbReference type="InterPro" id="IPR039536">
    <property type="entry name" value="TetR_C_Proteobacteria"/>
</dbReference>
<dbReference type="PANTHER" id="PTHR30055:SF224">
    <property type="entry name" value="TRANSCRIPTIONAL REGULATOR TETR FAMILY"/>
    <property type="match status" value="1"/>
</dbReference>
<dbReference type="GO" id="GO:0000976">
    <property type="term" value="F:transcription cis-regulatory region binding"/>
    <property type="evidence" value="ECO:0007669"/>
    <property type="project" value="TreeGrafter"/>
</dbReference>
<evidence type="ECO:0000313" key="6">
    <source>
        <dbReference type="EMBL" id="BBD07520.1"/>
    </source>
</evidence>
<dbReference type="RefSeq" id="WP_126376843.1">
    <property type="nucleotide sequence ID" value="NZ_AP017378.1"/>
</dbReference>
<sequence>MTLPRKLRKDKREAIVTAAAAEVLERGYQGSSMDRIAQRAKVSKRTVYNHFGSKDVLFRTVIGEHWEQAQQAIAVDYDPTISLRVQLLELGRREAGLLMDTEFMGLTRAVLSECIRSPEWAETMFTDMKKVESGIHILLSQMVADGKLDIADIDFAAHQYLGMIKGFLFWPRIIGWNPDPGPEECERVVAAAVDMFIAYYRS</sequence>
<organism evidence="6 7">
    <name type="scientific">Desulfovibrio ferrophilus</name>
    <dbReference type="NCBI Taxonomy" id="241368"/>
    <lineage>
        <taxon>Bacteria</taxon>
        <taxon>Pseudomonadati</taxon>
        <taxon>Thermodesulfobacteriota</taxon>
        <taxon>Desulfovibrionia</taxon>
        <taxon>Desulfovibrionales</taxon>
        <taxon>Desulfovibrionaceae</taxon>
        <taxon>Desulfovibrio</taxon>
    </lineage>
</organism>
<dbReference type="Gene3D" id="1.10.10.60">
    <property type="entry name" value="Homeodomain-like"/>
    <property type="match status" value="1"/>
</dbReference>
<dbReference type="KEGG" id="dfl:DFE_0794"/>
<evidence type="ECO:0000259" key="5">
    <source>
        <dbReference type="PROSITE" id="PS50977"/>
    </source>
</evidence>
<dbReference type="PANTHER" id="PTHR30055">
    <property type="entry name" value="HTH-TYPE TRANSCRIPTIONAL REGULATOR RUTR"/>
    <property type="match status" value="1"/>
</dbReference>
<protein>
    <submittedName>
        <fullName evidence="6">Transcriptional regulator, TetR family</fullName>
    </submittedName>
</protein>
<evidence type="ECO:0000256" key="2">
    <source>
        <dbReference type="ARBA" id="ARBA00023125"/>
    </source>
</evidence>
<keyword evidence="7" id="KW-1185">Reference proteome</keyword>
<dbReference type="AlphaFoldDB" id="A0A2Z6AWC9"/>
<reference evidence="6 7" key="1">
    <citation type="journal article" date="2018" name="Sci. Adv.">
        <title>Multi-heme cytochromes provide a pathway for survival in energy-limited environments.</title>
        <authorList>
            <person name="Deng X."/>
            <person name="Dohmae N."/>
            <person name="Nealson K.H."/>
            <person name="Hashimoto K."/>
            <person name="Okamoto A."/>
        </authorList>
    </citation>
    <scope>NUCLEOTIDE SEQUENCE [LARGE SCALE GENOMIC DNA]</scope>
    <source>
        <strain evidence="6 7">IS5</strain>
    </source>
</reference>
<dbReference type="InterPro" id="IPR050109">
    <property type="entry name" value="HTH-type_TetR-like_transc_reg"/>
</dbReference>
<dbReference type="PROSITE" id="PS01081">
    <property type="entry name" value="HTH_TETR_1"/>
    <property type="match status" value="1"/>
</dbReference>
<dbReference type="InterPro" id="IPR036271">
    <property type="entry name" value="Tet_transcr_reg_TetR-rel_C_sf"/>
</dbReference>
<dbReference type="Gene3D" id="1.10.357.10">
    <property type="entry name" value="Tetracycline Repressor, domain 2"/>
    <property type="match status" value="1"/>
</dbReference>
<dbReference type="PROSITE" id="PS50977">
    <property type="entry name" value="HTH_TETR_2"/>
    <property type="match status" value="1"/>
</dbReference>
<dbReference type="PRINTS" id="PR00455">
    <property type="entry name" value="HTHTETR"/>
</dbReference>